<evidence type="ECO:0000313" key="2">
    <source>
        <dbReference type="Proteomes" id="UP001162164"/>
    </source>
</evidence>
<sequence length="67" mass="8043">MFLSQFTWFMNRQVPLLKKVLKFSYWAKFNPNLVLKNRQIGYDWNPSSLCKLLVDMVELLIFISVTK</sequence>
<reference evidence="1" key="1">
    <citation type="journal article" date="2023" name="Insect Mol. Biol.">
        <title>Genome sequencing provides insights into the evolution of gene families encoding plant cell wall-degrading enzymes in longhorned beetles.</title>
        <authorList>
            <person name="Shin N.R."/>
            <person name="Okamura Y."/>
            <person name="Kirsch R."/>
            <person name="Pauchet Y."/>
        </authorList>
    </citation>
    <scope>NUCLEOTIDE SEQUENCE</scope>
    <source>
        <strain evidence="1">MMC_N1</strain>
    </source>
</reference>
<name>A0ABQ9JW19_9CUCU</name>
<proteinExistence type="predicted"/>
<gene>
    <name evidence="1" type="ORF">NQ317_018562</name>
</gene>
<keyword evidence="2" id="KW-1185">Reference proteome</keyword>
<protein>
    <submittedName>
        <fullName evidence="1">Uncharacterized protein</fullName>
    </submittedName>
</protein>
<dbReference type="EMBL" id="JAPWTJ010000119">
    <property type="protein sequence ID" value="KAJ8982521.1"/>
    <property type="molecule type" value="Genomic_DNA"/>
</dbReference>
<evidence type="ECO:0000313" key="1">
    <source>
        <dbReference type="EMBL" id="KAJ8982521.1"/>
    </source>
</evidence>
<organism evidence="1 2">
    <name type="scientific">Molorchus minor</name>
    <dbReference type="NCBI Taxonomy" id="1323400"/>
    <lineage>
        <taxon>Eukaryota</taxon>
        <taxon>Metazoa</taxon>
        <taxon>Ecdysozoa</taxon>
        <taxon>Arthropoda</taxon>
        <taxon>Hexapoda</taxon>
        <taxon>Insecta</taxon>
        <taxon>Pterygota</taxon>
        <taxon>Neoptera</taxon>
        <taxon>Endopterygota</taxon>
        <taxon>Coleoptera</taxon>
        <taxon>Polyphaga</taxon>
        <taxon>Cucujiformia</taxon>
        <taxon>Chrysomeloidea</taxon>
        <taxon>Cerambycidae</taxon>
        <taxon>Lamiinae</taxon>
        <taxon>Monochamini</taxon>
        <taxon>Molorchus</taxon>
    </lineage>
</organism>
<accession>A0ABQ9JW19</accession>
<dbReference type="Proteomes" id="UP001162164">
    <property type="component" value="Unassembled WGS sequence"/>
</dbReference>
<comment type="caution">
    <text evidence="1">The sequence shown here is derived from an EMBL/GenBank/DDBJ whole genome shotgun (WGS) entry which is preliminary data.</text>
</comment>